<organism evidence="1">
    <name type="scientific">uncultured Propionibacteriaceae bacterium</name>
    <dbReference type="NCBI Taxonomy" id="257457"/>
    <lineage>
        <taxon>Bacteria</taxon>
        <taxon>Bacillati</taxon>
        <taxon>Actinomycetota</taxon>
        <taxon>Actinomycetes</taxon>
        <taxon>Propionibacteriales</taxon>
        <taxon>Propionibacteriaceae</taxon>
        <taxon>environmental samples</taxon>
    </lineage>
</organism>
<reference evidence="1" key="1">
    <citation type="submission" date="2020-02" db="EMBL/GenBank/DDBJ databases">
        <authorList>
            <person name="Meier V. D."/>
        </authorList>
    </citation>
    <scope>NUCLEOTIDE SEQUENCE</scope>
    <source>
        <strain evidence="1">AVDCRST_MAG75</strain>
    </source>
</reference>
<accession>A0A6J4MWE3</accession>
<gene>
    <name evidence="1" type="ORF">AVDCRST_MAG75-20</name>
</gene>
<proteinExistence type="predicted"/>
<dbReference type="EMBL" id="CADCUO010000002">
    <property type="protein sequence ID" value="CAA9370583.1"/>
    <property type="molecule type" value="Genomic_DNA"/>
</dbReference>
<dbReference type="AlphaFoldDB" id="A0A6J4MWE3"/>
<sequence length="66" mass="7221">MVRQHGPGEAQHPPPVLDQLVLPPTVVLEHHRVVLVQAAVDLQGQLDRVEGDIKVVEPAVQPRRGV</sequence>
<protein>
    <submittedName>
        <fullName evidence="1">Uncharacterized protein</fullName>
    </submittedName>
</protein>
<name>A0A6J4MWE3_9ACTN</name>
<evidence type="ECO:0000313" key="1">
    <source>
        <dbReference type="EMBL" id="CAA9370583.1"/>
    </source>
</evidence>